<keyword evidence="3" id="KW-0732">Signal</keyword>
<feature type="region of interest" description="Disordered" evidence="1">
    <location>
        <begin position="534"/>
        <end position="567"/>
    </location>
</feature>
<keyword evidence="2" id="KW-0812">Transmembrane</keyword>
<dbReference type="SUPFAM" id="SSF50044">
    <property type="entry name" value="SH3-domain"/>
    <property type="match status" value="1"/>
</dbReference>
<feature type="compositionally biased region" description="Polar residues" evidence="1">
    <location>
        <begin position="307"/>
        <end position="355"/>
    </location>
</feature>
<feature type="chain" id="PRO_5008077791" description="SH3 domain-containing protein" evidence="3">
    <location>
        <begin position="24"/>
        <end position="752"/>
    </location>
</feature>
<dbReference type="VEuPathDB" id="FungiDB:BDEG_25987"/>
<evidence type="ECO:0000256" key="3">
    <source>
        <dbReference type="SAM" id="SignalP"/>
    </source>
</evidence>
<dbReference type="InterPro" id="IPR036028">
    <property type="entry name" value="SH3-like_dom_sf"/>
</dbReference>
<feature type="transmembrane region" description="Helical" evidence="2">
    <location>
        <begin position="368"/>
        <end position="390"/>
    </location>
</feature>
<feature type="compositionally biased region" description="Pro residues" evidence="1">
    <location>
        <begin position="220"/>
        <end position="297"/>
    </location>
</feature>
<name>A0A177WQY9_BATDL</name>
<dbReference type="Proteomes" id="UP000077115">
    <property type="component" value="Unassembled WGS sequence"/>
</dbReference>
<reference evidence="4 5" key="1">
    <citation type="submission" date="2006-10" db="EMBL/GenBank/DDBJ databases">
        <title>The Genome Sequence of Batrachochytrium dendrobatidis JEL423.</title>
        <authorList>
            <consortium name="The Broad Institute Genome Sequencing Platform"/>
            <person name="Birren B."/>
            <person name="Lander E."/>
            <person name="Galagan J."/>
            <person name="Cuomo C."/>
            <person name="Devon K."/>
            <person name="Jaffe D."/>
            <person name="Butler J."/>
            <person name="Alvarez P."/>
            <person name="Gnerre S."/>
            <person name="Grabherr M."/>
            <person name="Kleber M."/>
            <person name="Mauceli E."/>
            <person name="Brockman W."/>
            <person name="Young S."/>
            <person name="LaButti K."/>
            <person name="Sykes S."/>
            <person name="DeCaprio D."/>
            <person name="Crawford M."/>
            <person name="Koehrsen M."/>
            <person name="Engels R."/>
            <person name="Montgomery P."/>
            <person name="Pearson M."/>
            <person name="Howarth C."/>
            <person name="Larson L."/>
            <person name="White J."/>
            <person name="O'Leary S."/>
            <person name="Kodira C."/>
            <person name="Zeng Q."/>
            <person name="Yandava C."/>
            <person name="Alvarado L."/>
            <person name="Longcore J."/>
            <person name="James T."/>
        </authorList>
    </citation>
    <scope>NUCLEOTIDE SEQUENCE [LARGE SCALE GENOMIC DNA]</scope>
    <source>
        <strain evidence="4 5">JEL423</strain>
    </source>
</reference>
<dbReference type="PANTHER" id="PTHR36287:SF1">
    <property type="entry name" value="PROLINE-RICH PROTEIN 13"/>
    <property type="match status" value="1"/>
</dbReference>
<evidence type="ECO:0000256" key="1">
    <source>
        <dbReference type="SAM" id="MobiDB-lite"/>
    </source>
</evidence>
<sequence>MIPTAFLRLTFLLLAGCLSTTLGQDCVPVTGSSVCRWWSGAQVRPSFASSVFQFDYFAMTYASYASLDNLYCNFNMESLRYTTANVCNLMLHLPESVGGCPNTNPSRSSQRLCWYQCDAFLKTFETQLNDQSICTPTFDFALIQRRQNALHLYRRQCRDRDFVDQDITNYAPFCIESNSENCGFTTISAMREYCSDGINRRFDRCCHTALSRQATIFPRPTIPIPSPNGPDPGTPPSAPNDPSAPVPDPGSPSTPNGPAPAPGSPSTPNGPLPDPGSPSTPNGPAPIPQSPPIPGLPNPSGRVATPPISNQGNPNIPLNFPSTFPSTGNDNSNQVSPRADHTQATNTPALDQSDSSWCKVIGSNCESALGLIFGGVVVVSIFITGLAMFVHNSAAQRRNALQNSQKTANQHFSLPPLAALPVPEQPAQTKTMYGLFTRNPKLDIAPPPPPSPAADEPVEQDLHKIDVELPEVFGVNVPSAALLKIYRRNYLEFVPVGQIKRSIRWIKSMTSVSSFESFRNSVYDNSDAVSLPGSVYSSDSLSPSESPSNGPLRRSHDLDFSRGSIPSRHISGHRNEYVTSKPNISIADRSLQDVRASTILVSLPEVLLPKDSSPIATAAAESHTFASPIAAAIAECGSSIESTDDQAGHLPPLLPATSDFGGVKLHEPHVDGLQQLPLEPHVQEKLDQGHTIYQCILPLTYTDDQNLELNLGDRLVVYETLVDGYAYGENLSTGVHGRFSLANINILTTANP</sequence>
<proteinExistence type="predicted"/>
<protein>
    <recommendedName>
        <fullName evidence="6">SH3 domain-containing protein</fullName>
    </recommendedName>
</protein>
<dbReference type="EMBL" id="DS022308">
    <property type="protein sequence ID" value="OAJ42538.1"/>
    <property type="molecule type" value="Genomic_DNA"/>
</dbReference>
<keyword evidence="2" id="KW-1133">Transmembrane helix</keyword>
<reference evidence="4 5" key="2">
    <citation type="submission" date="2016-05" db="EMBL/GenBank/DDBJ databases">
        <title>Lineage-specific infection strategies underlie the spectrum of fungal disease in amphibians.</title>
        <authorList>
            <person name="Cuomo C.A."/>
            <person name="Farrer R.A."/>
            <person name="James T."/>
            <person name="Longcore J."/>
            <person name="Birren B."/>
        </authorList>
    </citation>
    <scope>NUCLEOTIDE SEQUENCE [LARGE SCALE GENOMIC DNA]</scope>
    <source>
        <strain evidence="4 5">JEL423</strain>
    </source>
</reference>
<evidence type="ECO:0008006" key="6">
    <source>
        <dbReference type="Google" id="ProtNLM"/>
    </source>
</evidence>
<organism evidence="4 5">
    <name type="scientific">Batrachochytrium dendrobatidis (strain JEL423)</name>
    <dbReference type="NCBI Taxonomy" id="403673"/>
    <lineage>
        <taxon>Eukaryota</taxon>
        <taxon>Fungi</taxon>
        <taxon>Fungi incertae sedis</taxon>
        <taxon>Chytridiomycota</taxon>
        <taxon>Chytridiomycota incertae sedis</taxon>
        <taxon>Chytridiomycetes</taxon>
        <taxon>Rhizophydiales</taxon>
        <taxon>Rhizophydiales incertae sedis</taxon>
        <taxon>Batrachochytrium</taxon>
    </lineage>
</organism>
<evidence type="ECO:0000256" key="2">
    <source>
        <dbReference type="SAM" id="Phobius"/>
    </source>
</evidence>
<gene>
    <name evidence="4" type="ORF">BDEG_25987</name>
</gene>
<accession>A0A177WQY9</accession>
<feature type="region of interest" description="Disordered" evidence="1">
    <location>
        <begin position="217"/>
        <end position="355"/>
    </location>
</feature>
<evidence type="ECO:0000313" key="5">
    <source>
        <dbReference type="Proteomes" id="UP000077115"/>
    </source>
</evidence>
<dbReference type="AlphaFoldDB" id="A0A177WQY9"/>
<dbReference type="PANTHER" id="PTHR36287">
    <property type="match status" value="1"/>
</dbReference>
<keyword evidence="2" id="KW-0472">Membrane</keyword>
<feature type="compositionally biased region" description="Low complexity" evidence="1">
    <location>
        <begin position="534"/>
        <end position="552"/>
    </location>
</feature>
<feature type="signal peptide" evidence="3">
    <location>
        <begin position="1"/>
        <end position="23"/>
    </location>
</feature>
<evidence type="ECO:0000313" key="4">
    <source>
        <dbReference type="EMBL" id="OAJ42538.1"/>
    </source>
</evidence>